<dbReference type="PROSITE" id="PS00941">
    <property type="entry name" value="CARBOXYLESTERASE_B_2"/>
    <property type="match status" value="1"/>
</dbReference>
<keyword evidence="7" id="KW-1185">Reference proteome</keyword>
<evidence type="ECO:0000256" key="2">
    <source>
        <dbReference type="ARBA" id="ARBA00022801"/>
    </source>
</evidence>
<keyword evidence="4" id="KW-0732">Signal</keyword>
<dbReference type="InterPro" id="IPR002018">
    <property type="entry name" value="CarbesteraseB"/>
</dbReference>
<dbReference type="Pfam" id="PF00135">
    <property type="entry name" value="COesterase"/>
    <property type="match status" value="1"/>
</dbReference>
<proteinExistence type="inferred from homology"/>
<evidence type="ECO:0000313" key="7">
    <source>
        <dbReference type="Proteomes" id="UP000824782"/>
    </source>
</evidence>
<dbReference type="InterPro" id="IPR050309">
    <property type="entry name" value="Type-B_Carboxylest/Lipase"/>
</dbReference>
<name>A0AAV7AQV7_ENGPU</name>
<dbReference type="EC" id="3.1.1.-" evidence="4"/>
<dbReference type="Proteomes" id="UP000824782">
    <property type="component" value="Unassembled WGS sequence"/>
</dbReference>
<keyword evidence="3" id="KW-1015">Disulfide bond</keyword>
<evidence type="ECO:0000313" key="6">
    <source>
        <dbReference type="EMBL" id="KAG8562428.1"/>
    </source>
</evidence>
<dbReference type="EMBL" id="WNYA01000007">
    <property type="protein sequence ID" value="KAG8562428.1"/>
    <property type="molecule type" value="Genomic_DNA"/>
</dbReference>
<dbReference type="InterPro" id="IPR029058">
    <property type="entry name" value="AB_hydrolase_fold"/>
</dbReference>
<sequence>MEALKWAVVLCTLTLGVLGSEQQDGHPLVETQYGKLQGKTLSAKGIDRTVNAFYGVPFAKPPVGSLRFAAPESPEAWSSTREATNYAPMCVQDRHMMEQLVKAVNAKIYIPEVSEDCLYLNIFTPGDRVKGEKLPVMVFIHGGGLVMGGAMMFEGSALSAYENVVVVSIQYRLGVLGFFSTGDDKAPGNYGFLDQVAALKWVQENIEDFGGDPGTVTIFGESAGGVSVSSLVVSPLAKGLFHRAIAESGVAIMPALVARSTEEVVFISKIVANISGCVGDNLVDCLKAKSEEEIQAIGAAMQMMPLPASIDGVFFPKPPEQILADKEANRVPFMTGVTNQEFGWILPSVMNITGFPGEMQIETVQEILQKFPFLGIFSSATSLLIDEYIGDKTDAAKIRTSFVDMVGDLVFVIPALKTAKYHRDSGNPTYFYEFQHRPLIFKESKPDFVNADHGDELFFVIGGPFLKSDVLFKGDSNEEEEILSKTIMKYWGNFARSGDPNGPGLKHWPQYNQDEYYLELNLEQKATKQLKAQEYKFWTEILPQRFQKLQEEKGEHIEL</sequence>
<organism evidence="6 7">
    <name type="scientific">Engystomops pustulosus</name>
    <name type="common">Tungara frog</name>
    <name type="synonym">Physalaemus pustulosus</name>
    <dbReference type="NCBI Taxonomy" id="76066"/>
    <lineage>
        <taxon>Eukaryota</taxon>
        <taxon>Metazoa</taxon>
        <taxon>Chordata</taxon>
        <taxon>Craniata</taxon>
        <taxon>Vertebrata</taxon>
        <taxon>Euteleostomi</taxon>
        <taxon>Amphibia</taxon>
        <taxon>Batrachia</taxon>
        <taxon>Anura</taxon>
        <taxon>Neobatrachia</taxon>
        <taxon>Hyloidea</taxon>
        <taxon>Leptodactylidae</taxon>
        <taxon>Leiuperinae</taxon>
        <taxon>Engystomops</taxon>
    </lineage>
</organism>
<evidence type="ECO:0000256" key="4">
    <source>
        <dbReference type="RuleBase" id="RU361235"/>
    </source>
</evidence>
<evidence type="ECO:0000256" key="1">
    <source>
        <dbReference type="ARBA" id="ARBA00005964"/>
    </source>
</evidence>
<feature type="signal peptide" evidence="4">
    <location>
        <begin position="1"/>
        <end position="19"/>
    </location>
</feature>
<dbReference type="SUPFAM" id="SSF53474">
    <property type="entry name" value="alpha/beta-Hydrolases"/>
    <property type="match status" value="1"/>
</dbReference>
<dbReference type="InterPro" id="IPR019826">
    <property type="entry name" value="Carboxylesterase_B_AS"/>
</dbReference>
<dbReference type="CDD" id="cd00312">
    <property type="entry name" value="Esterase_lipase"/>
    <property type="match status" value="1"/>
</dbReference>
<evidence type="ECO:0000259" key="5">
    <source>
        <dbReference type="Pfam" id="PF00135"/>
    </source>
</evidence>
<keyword evidence="2 4" id="KW-0378">Hydrolase</keyword>
<comment type="similarity">
    <text evidence="1 4">Belongs to the type-B carboxylesterase/lipase family.</text>
</comment>
<dbReference type="Gene3D" id="3.40.50.1820">
    <property type="entry name" value="alpha/beta hydrolase"/>
    <property type="match status" value="1"/>
</dbReference>
<dbReference type="AlphaFoldDB" id="A0AAV7AQV7"/>
<dbReference type="PANTHER" id="PTHR11559">
    <property type="entry name" value="CARBOXYLESTERASE"/>
    <property type="match status" value="1"/>
</dbReference>
<protein>
    <recommendedName>
        <fullName evidence="4">Carboxylic ester hydrolase</fullName>
        <ecNumber evidence="4">3.1.1.-</ecNumber>
    </recommendedName>
</protein>
<evidence type="ECO:0000256" key="3">
    <source>
        <dbReference type="ARBA" id="ARBA00023157"/>
    </source>
</evidence>
<dbReference type="FunFam" id="3.40.50.1820:FF:000011">
    <property type="entry name" value="Carboxylic ester hydrolase"/>
    <property type="match status" value="1"/>
</dbReference>
<comment type="caution">
    <text evidence="6">The sequence shown here is derived from an EMBL/GenBank/DDBJ whole genome shotgun (WGS) entry which is preliminary data.</text>
</comment>
<dbReference type="GO" id="GO:0016787">
    <property type="term" value="F:hydrolase activity"/>
    <property type="evidence" value="ECO:0007669"/>
    <property type="project" value="UniProtKB-KW"/>
</dbReference>
<feature type="domain" description="Carboxylesterase type B" evidence="5">
    <location>
        <begin position="27"/>
        <end position="538"/>
    </location>
</feature>
<dbReference type="InterPro" id="IPR019819">
    <property type="entry name" value="Carboxylesterase_B_CS"/>
</dbReference>
<accession>A0AAV7AQV7</accession>
<reference evidence="6" key="1">
    <citation type="thesis" date="2020" institute="ProQuest LLC" country="789 East Eisenhower Parkway, Ann Arbor, MI, USA">
        <title>Comparative Genomics and Chromosome Evolution.</title>
        <authorList>
            <person name="Mudd A.B."/>
        </authorList>
    </citation>
    <scope>NUCLEOTIDE SEQUENCE</scope>
    <source>
        <strain evidence="6">237g6f4</strain>
        <tissue evidence="6">Blood</tissue>
    </source>
</reference>
<dbReference type="PROSITE" id="PS00122">
    <property type="entry name" value="CARBOXYLESTERASE_B_1"/>
    <property type="match status" value="1"/>
</dbReference>
<feature type="chain" id="PRO_5043102798" description="Carboxylic ester hydrolase" evidence="4">
    <location>
        <begin position="20"/>
        <end position="559"/>
    </location>
</feature>
<gene>
    <name evidence="6" type="ORF">GDO81_015673</name>
</gene>